<reference evidence="2" key="1">
    <citation type="submission" date="2022-11" db="UniProtKB">
        <authorList>
            <consortium name="WormBaseParasite"/>
        </authorList>
    </citation>
    <scope>IDENTIFICATION</scope>
</reference>
<evidence type="ECO:0000313" key="2">
    <source>
        <dbReference type="WBParaSite" id="scaffold4787_cov141.g8674"/>
    </source>
</evidence>
<accession>A0A915MSE3</accession>
<dbReference type="WBParaSite" id="scaffold4787_cov141.g8674">
    <property type="protein sequence ID" value="scaffold4787_cov141.g8674"/>
    <property type="gene ID" value="scaffold4787_cov141.g8674"/>
</dbReference>
<name>A0A915MSE3_MELJA</name>
<sequence>MGELVGFQDLRLNRQSDDVLKEVRQQIFRLLLYATVGNVAIGESEDHRLLEHWPVVLLRLLQLEKMAEKYGEILDSMGGEFNLLH</sequence>
<evidence type="ECO:0000313" key="1">
    <source>
        <dbReference type="Proteomes" id="UP000887561"/>
    </source>
</evidence>
<dbReference type="AlphaFoldDB" id="A0A915MSE3"/>
<organism evidence="1 2">
    <name type="scientific">Meloidogyne javanica</name>
    <name type="common">Root-knot nematode worm</name>
    <dbReference type="NCBI Taxonomy" id="6303"/>
    <lineage>
        <taxon>Eukaryota</taxon>
        <taxon>Metazoa</taxon>
        <taxon>Ecdysozoa</taxon>
        <taxon>Nematoda</taxon>
        <taxon>Chromadorea</taxon>
        <taxon>Rhabditida</taxon>
        <taxon>Tylenchina</taxon>
        <taxon>Tylenchomorpha</taxon>
        <taxon>Tylenchoidea</taxon>
        <taxon>Meloidogynidae</taxon>
        <taxon>Meloidogyninae</taxon>
        <taxon>Meloidogyne</taxon>
        <taxon>Meloidogyne incognita group</taxon>
    </lineage>
</organism>
<keyword evidence="1" id="KW-1185">Reference proteome</keyword>
<dbReference type="Proteomes" id="UP000887561">
    <property type="component" value="Unplaced"/>
</dbReference>
<proteinExistence type="predicted"/>
<protein>
    <submittedName>
        <fullName evidence="2">Uncharacterized protein</fullName>
    </submittedName>
</protein>